<organism evidence="1 2">
    <name type="scientific">Melastoma candidum</name>
    <dbReference type="NCBI Taxonomy" id="119954"/>
    <lineage>
        <taxon>Eukaryota</taxon>
        <taxon>Viridiplantae</taxon>
        <taxon>Streptophyta</taxon>
        <taxon>Embryophyta</taxon>
        <taxon>Tracheophyta</taxon>
        <taxon>Spermatophyta</taxon>
        <taxon>Magnoliopsida</taxon>
        <taxon>eudicotyledons</taxon>
        <taxon>Gunneridae</taxon>
        <taxon>Pentapetalae</taxon>
        <taxon>rosids</taxon>
        <taxon>malvids</taxon>
        <taxon>Myrtales</taxon>
        <taxon>Melastomataceae</taxon>
        <taxon>Melastomatoideae</taxon>
        <taxon>Melastomateae</taxon>
        <taxon>Melastoma</taxon>
    </lineage>
</organism>
<comment type="caution">
    <text evidence="1">The sequence shown here is derived from an EMBL/GenBank/DDBJ whole genome shotgun (WGS) entry which is preliminary data.</text>
</comment>
<reference evidence="2" key="1">
    <citation type="journal article" date="2023" name="Front. Plant Sci.">
        <title>Chromosomal-level genome assembly of Melastoma candidum provides insights into trichome evolution.</title>
        <authorList>
            <person name="Zhong Y."/>
            <person name="Wu W."/>
            <person name="Sun C."/>
            <person name="Zou P."/>
            <person name="Liu Y."/>
            <person name="Dai S."/>
            <person name="Zhou R."/>
        </authorList>
    </citation>
    <scope>NUCLEOTIDE SEQUENCE [LARGE SCALE GENOMIC DNA]</scope>
</reference>
<evidence type="ECO:0000313" key="1">
    <source>
        <dbReference type="EMBL" id="KAI4339099.1"/>
    </source>
</evidence>
<accession>A0ACB9NUL4</accession>
<dbReference type="Proteomes" id="UP001057402">
    <property type="component" value="Chromosome 7"/>
</dbReference>
<name>A0ACB9NUL4_9MYRT</name>
<gene>
    <name evidence="1" type="ORF">MLD38_024074</name>
</gene>
<proteinExistence type="predicted"/>
<dbReference type="EMBL" id="CM042886">
    <property type="protein sequence ID" value="KAI4339099.1"/>
    <property type="molecule type" value="Genomic_DNA"/>
</dbReference>
<keyword evidence="2" id="KW-1185">Reference proteome</keyword>
<sequence>MIVSAWEKPCCEKASGVEDVIDEDGEAKVNEMAAVIEACSEEASALEPFEEMAAVVGFAGDFAGKQAADLVPGEKDADQEVEEELLKAEKASDLPEKRSPGME</sequence>
<protein>
    <submittedName>
        <fullName evidence="1">Uncharacterized protein</fullName>
    </submittedName>
</protein>
<evidence type="ECO:0000313" key="2">
    <source>
        <dbReference type="Proteomes" id="UP001057402"/>
    </source>
</evidence>